<evidence type="ECO:0000313" key="2">
    <source>
        <dbReference type="Proteomes" id="UP000789860"/>
    </source>
</evidence>
<reference evidence="1" key="1">
    <citation type="submission" date="2021-06" db="EMBL/GenBank/DDBJ databases">
        <authorList>
            <person name="Kallberg Y."/>
            <person name="Tangrot J."/>
            <person name="Rosling A."/>
        </authorList>
    </citation>
    <scope>NUCLEOTIDE SEQUENCE</scope>
    <source>
        <strain evidence="1">AU212A</strain>
    </source>
</reference>
<organism evidence="1 2">
    <name type="scientific">Scutellospora calospora</name>
    <dbReference type="NCBI Taxonomy" id="85575"/>
    <lineage>
        <taxon>Eukaryota</taxon>
        <taxon>Fungi</taxon>
        <taxon>Fungi incertae sedis</taxon>
        <taxon>Mucoromycota</taxon>
        <taxon>Glomeromycotina</taxon>
        <taxon>Glomeromycetes</taxon>
        <taxon>Diversisporales</taxon>
        <taxon>Gigasporaceae</taxon>
        <taxon>Scutellospora</taxon>
    </lineage>
</organism>
<sequence length="752" mass="86398">MDIYEPLEIIGTGSFGLIRKVRRKSDGRCITSNLIWGYSNYCRVKIFKILARKEIDYRRMNDKEKHQLVSEVNILRELKHPNIVRYYDRYLDNTNCMIYIIMEYCEGGDLSSIIKKCRKEGNYLSESTIWFFFTQILQALHECHYGYGNSNDNKLKLGDFGLSRKLNLDRELAQTYVGTPYYMSPELITESHYDTKSDIWALGCLLYELCALQPPFQAKSQPSLAVKISAGMIPPLPSRYSEEINNIIRAMLMVDPAKRPTTMELLKMLHPSKDITRREEELKQREIALNGREMMVANKEEELRRGFAELQQCKQQLDYERQQFTNEAKIHTEQFNMEVQRQKEEFKVEYANILQQKEELNKGFLELKQQKDLQTQILQNQESELKRHHDDLQHQIDEFNKTRDAILLEQRTIVSLQTQVSDIKEQPLNESQCNNVKDTVQVVAQVEAFTSNEVTSLHNALEDRENIDISTSKVNLNKKSDVTALKSLRTTHKKFTSSSNVGVVMKVPAIQQELPKTKLRKLIYPPLEARPRNNSSISSIIPQKRLKQDSQESNVWDMDDDDLPSPFIKQKSQTALETFHEDMHDAQLDYYGKRLATCSSDRTIKIFEVDGENRQEIETLKGHDGPVWQVAWAHPKFGNILASCSYDSKVIIWKEQKGWKKIKEYTVHTASVNSVSWAPHELGPILACASSDGKISVLTFKDDGTWDARTFEAHNIGANSVSWAPATIPGALVQITGGAPNVNVTKRFASAG</sequence>
<proteinExistence type="predicted"/>
<accession>A0ACA9L221</accession>
<keyword evidence="2" id="KW-1185">Reference proteome</keyword>
<gene>
    <name evidence="1" type="ORF">SCALOS_LOCUS3479</name>
</gene>
<comment type="caution">
    <text evidence="1">The sequence shown here is derived from an EMBL/GenBank/DDBJ whole genome shotgun (WGS) entry which is preliminary data.</text>
</comment>
<dbReference type="Proteomes" id="UP000789860">
    <property type="component" value="Unassembled WGS sequence"/>
</dbReference>
<protein>
    <submittedName>
        <fullName evidence="1">119_t:CDS:1</fullName>
    </submittedName>
</protein>
<feature type="non-terminal residue" evidence="1">
    <location>
        <position position="752"/>
    </location>
</feature>
<dbReference type="EMBL" id="CAJVPM010003867">
    <property type="protein sequence ID" value="CAG8506660.1"/>
    <property type="molecule type" value="Genomic_DNA"/>
</dbReference>
<evidence type="ECO:0000313" key="1">
    <source>
        <dbReference type="EMBL" id="CAG8506660.1"/>
    </source>
</evidence>
<name>A0ACA9L221_9GLOM</name>